<dbReference type="Gene3D" id="3.40.50.1820">
    <property type="entry name" value="alpha/beta hydrolase"/>
    <property type="match status" value="1"/>
</dbReference>
<dbReference type="InterPro" id="IPR054471">
    <property type="entry name" value="GPIID_WHD"/>
</dbReference>
<organism evidence="8 9">
    <name type="scientific">Lachnellula cervina</name>
    <dbReference type="NCBI Taxonomy" id="1316786"/>
    <lineage>
        <taxon>Eukaryota</taxon>
        <taxon>Fungi</taxon>
        <taxon>Dikarya</taxon>
        <taxon>Ascomycota</taxon>
        <taxon>Pezizomycotina</taxon>
        <taxon>Leotiomycetes</taxon>
        <taxon>Helotiales</taxon>
        <taxon>Lachnaceae</taxon>
        <taxon>Lachnellula</taxon>
    </lineage>
</organism>
<dbReference type="OrthoDB" id="20872at2759"/>
<evidence type="ECO:0000259" key="5">
    <source>
        <dbReference type="Pfam" id="PF22939"/>
    </source>
</evidence>
<gene>
    <name evidence="8" type="primary">HET-E1_6</name>
    <name evidence="8" type="ORF">LCER1_G006886</name>
</gene>
<dbReference type="Pfam" id="PF24883">
    <property type="entry name" value="NPHP3_N"/>
    <property type="match status" value="1"/>
</dbReference>
<dbReference type="AlphaFoldDB" id="A0A7D8UMP1"/>
<dbReference type="EMBL" id="QGMG01000615">
    <property type="protein sequence ID" value="TVY52412.1"/>
    <property type="molecule type" value="Genomic_DNA"/>
</dbReference>
<evidence type="ECO:0000259" key="4">
    <source>
        <dbReference type="Pfam" id="PF05057"/>
    </source>
</evidence>
<accession>A0A7D8UMP1</accession>
<evidence type="ECO:0000313" key="8">
    <source>
        <dbReference type="EMBL" id="TVY52412.1"/>
    </source>
</evidence>
<feature type="domain" description="GPI inositol-deacylase winged helix" evidence="5">
    <location>
        <begin position="675"/>
        <end position="766"/>
    </location>
</feature>
<dbReference type="Gene3D" id="3.40.50.300">
    <property type="entry name" value="P-loop containing nucleotide triphosphate hydrolases"/>
    <property type="match status" value="1"/>
</dbReference>
<dbReference type="InterPro" id="IPR029058">
    <property type="entry name" value="AB_hydrolase_fold"/>
</dbReference>
<evidence type="ECO:0000259" key="6">
    <source>
        <dbReference type="Pfam" id="PF23239"/>
    </source>
</evidence>
<feature type="domain" description="Nephrocystin 3-like N-terminal" evidence="7">
    <location>
        <begin position="394"/>
        <end position="563"/>
    </location>
</feature>
<feature type="domain" description="DUF7069" evidence="6">
    <location>
        <begin position="594"/>
        <end position="646"/>
    </location>
</feature>
<sequence>MPKMGKLFGRSGKDNAKETPKAEPQTATGMGPLAPEASSSVALQDQKLDLYSTEGSEGIKVVAEPTDAELDIVFVHGLTGNRDTTWTHKNGVFWPQLLAEDSKIKAARIMTFGYDANPVKLWDAVNGSSLRTFGKGLASAVSDMRRGFRQRPLLFIAHSLGGLVCEQALLYCREGVEPNLKELFQSTRGIIFMGTPHDGSYLAGWGYRIAKFLNVIRRTNSDLLEPLRQDSNFLKAVEEQFQQLLPQPGINLKIYCFFEEYSVLGVGRIVPEHSAVLKQFPNYGIAANHMDMTKFSGKNDSEYVKVLGRLHDNIEHINSPNPSKRIKLSEVRGAAKNEIGTNQRVSNTGSGIGMIGQQNVQGDFHMSPEEKCHQLFRTSEYEQYKNRNPDPVEGTCKWFLQHPNYTSWKTHPTSSLLWVSADPGFGKSVLSKLLVDTKLQTTKSQTTCFFFFKDDNDMQKKVTSALCAILHQLFTQKPLLLKHAIEFHQQNGSKLIKNVDLLWRLLITASADPQGGEIICVLDALDECRESDLRILIRKLCAFYDQCSRSPDHMSLKFLVTSRPLEYIENEFSDLTHELPTIRLAGEEDTDQIRSEVDLVIKYELGKIQRKHQLGPETILILQDKLTKVEHRTYLWLKLVIELLDSSQSITRQGRDKVFGTIPPTVNSAYTAILNQSTDKKQAWKLLNIVCVAVEPLSVNEISIAMSIREKDRSYSDLEIYSTEFSKRWIRNLCGLFVSVIDGKVYLLHQTAKEFLLGPENSLQFAPNIAFDGTWMHSISIPGSNFALTQRCMWYLQLDEFSAAPLSHWEELDLIRQFPFVLYSARNWVDHFTAALIPRENNLHNIAFQLCDSAGRSRSWVSLSCNLIPGMDGKNLIAFKSLQN</sequence>
<evidence type="ECO:0000259" key="7">
    <source>
        <dbReference type="Pfam" id="PF24883"/>
    </source>
</evidence>
<dbReference type="Pfam" id="PF23239">
    <property type="entry name" value="DUF7069"/>
    <property type="match status" value="1"/>
</dbReference>
<dbReference type="InterPro" id="IPR027417">
    <property type="entry name" value="P-loop_NTPase"/>
</dbReference>
<dbReference type="Pfam" id="PF05057">
    <property type="entry name" value="DUF676"/>
    <property type="match status" value="1"/>
</dbReference>
<evidence type="ECO:0000313" key="9">
    <source>
        <dbReference type="Proteomes" id="UP000481288"/>
    </source>
</evidence>
<keyword evidence="9" id="KW-1185">Reference proteome</keyword>
<protein>
    <submittedName>
        <fullName evidence="8">Vegetative incompatibility protein HET-E-1</fullName>
    </submittedName>
</protein>
<keyword evidence="2" id="KW-0677">Repeat</keyword>
<name>A0A7D8UMP1_9HELO</name>
<dbReference type="InterPro" id="IPR056884">
    <property type="entry name" value="NPHP3-like_N"/>
</dbReference>
<dbReference type="Proteomes" id="UP000481288">
    <property type="component" value="Unassembled WGS sequence"/>
</dbReference>
<feature type="domain" description="DUF676" evidence="4">
    <location>
        <begin position="72"/>
        <end position="199"/>
    </location>
</feature>
<reference evidence="8 9" key="1">
    <citation type="submission" date="2018-05" db="EMBL/GenBank/DDBJ databases">
        <title>Whole genome sequencing for identification of molecular markers to develop diagnostic detection tools for the regulated plant pathogen Lachnellula willkommii.</title>
        <authorList>
            <person name="Giroux E."/>
            <person name="Bilodeau G."/>
        </authorList>
    </citation>
    <scope>NUCLEOTIDE SEQUENCE [LARGE SCALE GENOMIC DNA]</scope>
    <source>
        <strain evidence="8 9">CBS 625.97</strain>
    </source>
</reference>
<dbReference type="Pfam" id="PF22939">
    <property type="entry name" value="WHD_GPIID"/>
    <property type="match status" value="1"/>
</dbReference>
<dbReference type="InterPro" id="IPR055497">
    <property type="entry name" value="DUF7069"/>
</dbReference>
<proteinExistence type="inferred from homology"/>
<evidence type="ECO:0000256" key="3">
    <source>
        <dbReference type="SAM" id="MobiDB-lite"/>
    </source>
</evidence>
<feature type="compositionally biased region" description="Basic and acidic residues" evidence="3">
    <location>
        <begin position="11"/>
        <end position="21"/>
    </location>
</feature>
<feature type="region of interest" description="Disordered" evidence="3">
    <location>
        <begin position="1"/>
        <end position="38"/>
    </location>
</feature>
<evidence type="ECO:0000256" key="1">
    <source>
        <dbReference type="ARBA" id="ARBA00007920"/>
    </source>
</evidence>
<evidence type="ECO:0000256" key="2">
    <source>
        <dbReference type="ARBA" id="ARBA00022737"/>
    </source>
</evidence>
<dbReference type="InterPro" id="IPR007751">
    <property type="entry name" value="DUF676_lipase-like"/>
</dbReference>
<dbReference type="PANTHER" id="PTHR10039">
    <property type="entry name" value="AMELOGENIN"/>
    <property type="match status" value="1"/>
</dbReference>
<comment type="caution">
    <text evidence="8">The sequence shown here is derived from an EMBL/GenBank/DDBJ whole genome shotgun (WGS) entry which is preliminary data.</text>
</comment>
<dbReference type="SUPFAM" id="SSF53474">
    <property type="entry name" value="alpha/beta-Hydrolases"/>
    <property type="match status" value="1"/>
</dbReference>
<comment type="similarity">
    <text evidence="1">Belongs to the putative lipase ROG1 family.</text>
</comment>